<evidence type="ECO:0000313" key="1">
    <source>
        <dbReference type="EMBL" id="SVB17801.1"/>
    </source>
</evidence>
<dbReference type="AlphaFoldDB" id="A0A382BWC7"/>
<proteinExistence type="predicted"/>
<dbReference type="EMBL" id="UINC01031561">
    <property type="protein sequence ID" value="SVB17801.1"/>
    <property type="molecule type" value="Genomic_DNA"/>
</dbReference>
<accession>A0A382BWC7</accession>
<name>A0A382BWC7_9ZZZZ</name>
<protein>
    <submittedName>
        <fullName evidence="1">Uncharacterized protein</fullName>
    </submittedName>
</protein>
<organism evidence="1">
    <name type="scientific">marine metagenome</name>
    <dbReference type="NCBI Taxonomy" id="408172"/>
    <lineage>
        <taxon>unclassified sequences</taxon>
        <taxon>metagenomes</taxon>
        <taxon>ecological metagenomes</taxon>
    </lineage>
</organism>
<gene>
    <name evidence="1" type="ORF">METZ01_LOCUS170655</name>
</gene>
<feature type="non-terminal residue" evidence="1">
    <location>
        <position position="22"/>
    </location>
</feature>
<sequence length="22" mass="2414">MSVSFEELLDKNLSTVTMKPGS</sequence>
<reference evidence="1" key="1">
    <citation type="submission" date="2018-05" db="EMBL/GenBank/DDBJ databases">
        <authorList>
            <person name="Lanie J.A."/>
            <person name="Ng W.-L."/>
            <person name="Kazmierczak K.M."/>
            <person name="Andrzejewski T.M."/>
            <person name="Davidsen T.M."/>
            <person name="Wayne K.J."/>
            <person name="Tettelin H."/>
            <person name="Glass J.I."/>
            <person name="Rusch D."/>
            <person name="Podicherti R."/>
            <person name="Tsui H.-C.T."/>
            <person name="Winkler M.E."/>
        </authorList>
    </citation>
    <scope>NUCLEOTIDE SEQUENCE</scope>
</reference>